<evidence type="ECO:0000256" key="3">
    <source>
        <dbReference type="ARBA" id="ARBA00022839"/>
    </source>
</evidence>
<keyword evidence="3" id="KW-0269">Exonuclease</keyword>
<evidence type="ECO:0000313" key="6">
    <source>
        <dbReference type="Proteomes" id="UP000570361"/>
    </source>
</evidence>
<dbReference type="SUPFAM" id="SSF53098">
    <property type="entry name" value="Ribonuclease H-like"/>
    <property type="match status" value="1"/>
</dbReference>
<dbReference type="RefSeq" id="WP_221401359.1">
    <property type="nucleotide sequence ID" value="NZ_JACHXK010000007.1"/>
</dbReference>
<dbReference type="Proteomes" id="UP000570361">
    <property type="component" value="Unassembled WGS sequence"/>
</dbReference>
<dbReference type="Pfam" id="PF00929">
    <property type="entry name" value="RNase_T"/>
    <property type="match status" value="1"/>
</dbReference>
<feature type="domain" description="Exonuclease" evidence="4">
    <location>
        <begin position="4"/>
        <end position="167"/>
    </location>
</feature>
<evidence type="ECO:0000256" key="1">
    <source>
        <dbReference type="ARBA" id="ARBA00022722"/>
    </source>
</evidence>
<comment type="caution">
    <text evidence="5">The sequence shown here is derived from an EMBL/GenBank/DDBJ whole genome shotgun (WGS) entry which is preliminary data.</text>
</comment>
<dbReference type="CDD" id="cd06974">
    <property type="entry name" value="TerD_like"/>
    <property type="match status" value="1"/>
</dbReference>
<accession>A0A7W5AZ62</accession>
<evidence type="ECO:0000259" key="4">
    <source>
        <dbReference type="SMART" id="SM00479"/>
    </source>
</evidence>
<organism evidence="5 6">
    <name type="scientific">Paenibacillus phyllosphaerae</name>
    <dbReference type="NCBI Taxonomy" id="274593"/>
    <lineage>
        <taxon>Bacteria</taxon>
        <taxon>Bacillati</taxon>
        <taxon>Bacillota</taxon>
        <taxon>Bacilli</taxon>
        <taxon>Bacillales</taxon>
        <taxon>Paenibacillaceae</taxon>
        <taxon>Paenibacillus</taxon>
    </lineage>
</organism>
<dbReference type="PANTHER" id="PTHR32097">
    <property type="entry name" value="CAMP-BINDING PROTEIN 1-RELATED"/>
    <property type="match status" value="1"/>
</dbReference>
<keyword evidence="1" id="KW-0540">Nuclease</keyword>
<dbReference type="InterPro" id="IPR051324">
    <property type="entry name" value="Stress/Tellurium_Resist"/>
</dbReference>
<proteinExistence type="predicted"/>
<dbReference type="GO" id="GO:0004527">
    <property type="term" value="F:exonuclease activity"/>
    <property type="evidence" value="ECO:0007669"/>
    <property type="project" value="UniProtKB-KW"/>
</dbReference>
<dbReference type="InterPro" id="IPR036397">
    <property type="entry name" value="RNaseH_sf"/>
</dbReference>
<dbReference type="InterPro" id="IPR012337">
    <property type="entry name" value="RNaseH-like_sf"/>
</dbReference>
<dbReference type="Gene3D" id="3.30.420.10">
    <property type="entry name" value="Ribonuclease H-like superfamily/Ribonuclease H"/>
    <property type="match status" value="1"/>
</dbReference>
<dbReference type="FunFam" id="3.30.420.10:FF:000045">
    <property type="entry name" value="3'-5' exonuclease DinG"/>
    <property type="match status" value="1"/>
</dbReference>
<reference evidence="5 6" key="1">
    <citation type="submission" date="2020-08" db="EMBL/GenBank/DDBJ databases">
        <title>Genomic Encyclopedia of Type Strains, Phase III (KMG-III): the genomes of soil and plant-associated and newly described type strains.</title>
        <authorList>
            <person name="Whitman W."/>
        </authorList>
    </citation>
    <scope>NUCLEOTIDE SEQUENCE [LARGE SCALE GENOMIC DNA]</scope>
    <source>
        <strain evidence="5 6">CECT 5862</strain>
    </source>
</reference>
<keyword evidence="6" id="KW-1185">Reference proteome</keyword>
<protein>
    <submittedName>
        <fullName evidence="5">DNA polymerase III epsilon subunit-like protein/stress response protein SCP2</fullName>
    </submittedName>
</protein>
<dbReference type="InterPro" id="IPR003325">
    <property type="entry name" value="TerD"/>
</dbReference>
<dbReference type="InterPro" id="IPR013520">
    <property type="entry name" value="Ribonucl_H"/>
</dbReference>
<dbReference type="GO" id="GO:0003676">
    <property type="term" value="F:nucleic acid binding"/>
    <property type="evidence" value="ECO:0007669"/>
    <property type="project" value="InterPro"/>
</dbReference>
<keyword evidence="2" id="KW-0378">Hydrolase</keyword>
<dbReference type="Gene3D" id="2.60.60.30">
    <property type="entry name" value="sav2460 like domains"/>
    <property type="match status" value="1"/>
</dbReference>
<dbReference type="CDD" id="cd06130">
    <property type="entry name" value="DNA_pol_III_epsilon_like"/>
    <property type="match status" value="1"/>
</dbReference>
<dbReference type="AlphaFoldDB" id="A0A7W5AZ62"/>
<name>A0A7W5AZ62_9BACL</name>
<evidence type="ECO:0000256" key="2">
    <source>
        <dbReference type="ARBA" id="ARBA00022801"/>
    </source>
</evidence>
<dbReference type="SMART" id="SM00479">
    <property type="entry name" value="EXOIII"/>
    <property type="match status" value="1"/>
</dbReference>
<sequence>MNMEFVAIDFETANSNRSSACSLGLVQVSGGRIVKEQVWLINPMQRFDAVNIGIHGITPAMVAGQPTFREIWPEISPLLRDRHVVAHNASFDMSVLRYCLDEASLPYPTFQYFCTYAVSKRLLPDLPSYRLNAMAELYGIRLKHHDALDDARAAAILLLRIMEQKGSSDLLRLSADEGWKVGRMYPGGYAPFSAPAAKLKRKPARKEPAAVRQPKPAASILPEPSQALQLATGQRVDVTKGLATGKLVIEVTWRTMNPAIELDATAFLLHSDGKCRQDEDCIFYGHPEERNGSLSYSKPEPSQARFVLAYPNLPAQIQKIAFTLSIYEGEVREHFFREVAEITIRVKDPSTGRELMYYRCGDSLTNETALVVAELYSYRGDWKFNPIGKGFFGGLHALANDYGLEVANEQNEAAAARESRYPND</sequence>
<dbReference type="PANTHER" id="PTHR32097:SF15">
    <property type="entry name" value="STRESS RESPONSE PROTEIN SCP2"/>
    <property type="match status" value="1"/>
</dbReference>
<dbReference type="Pfam" id="PF02342">
    <property type="entry name" value="TerD"/>
    <property type="match status" value="1"/>
</dbReference>
<gene>
    <name evidence="5" type="ORF">FHS18_003523</name>
</gene>
<dbReference type="EMBL" id="JACHXK010000007">
    <property type="protein sequence ID" value="MBB3111455.1"/>
    <property type="molecule type" value="Genomic_DNA"/>
</dbReference>
<evidence type="ECO:0000313" key="5">
    <source>
        <dbReference type="EMBL" id="MBB3111455.1"/>
    </source>
</evidence>